<dbReference type="RefSeq" id="WP_375518154.1">
    <property type="nucleotide sequence ID" value="NZ_JBHIRY010000001.1"/>
</dbReference>
<evidence type="ECO:0000313" key="2">
    <source>
        <dbReference type="Proteomes" id="UP001580430"/>
    </source>
</evidence>
<comment type="caution">
    <text evidence="1">The sequence shown here is derived from an EMBL/GenBank/DDBJ whole genome shotgun (WGS) entry which is preliminary data.</text>
</comment>
<accession>A0ABV5BUE7</accession>
<protein>
    <recommendedName>
        <fullName evidence="3">Jacalin-type lectin domain-containing protein</fullName>
    </recommendedName>
</protein>
<dbReference type="EMBL" id="JBHIRY010000001">
    <property type="protein sequence ID" value="MFB5758901.1"/>
    <property type="molecule type" value="Genomic_DNA"/>
</dbReference>
<keyword evidence="2" id="KW-1185">Reference proteome</keyword>
<gene>
    <name evidence="1" type="ORF">ACE5LO_00700</name>
</gene>
<evidence type="ECO:0008006" key="3">
    <source>
        <dbReference type="Google" id="ProtNLM"/>
    </source>
</evidence>
<organism evidence="1 2">
    <name type="scientific">Paenibacillus medicaginis</name>
    <dbReference type="NCBI Taxonomy" id="1470560"/>
    <lineage>
        <taxon>Bacteria</taxon>
        <taxon>Bacillati</taxon>
        <taxon>Bacillota</taxon>
        <taxon>Bacilli</taxon>
        <taxon>Bacillales</taxon>
        <taxon>Paenibacillaceae</taxon>
        <taxon>Paenibacillus</taxon>
    </lineage>
</organism>
<name>A0ABV5BUE7_9BACL</name>
<proteinExistence type="predicted"/>
<evidence type="ECO:0000313" key="1">
    <source>
        <dbReference type="EMBL" id="MFB5758901.1"/>
    </source>
</evidence>
<dbReference type="Proteomes" id="UP001580430">
    <property type="component" value="Unassembled WGS sequence"/>
</dbReference>
<sequence length="57" mass="6158">MSTIDVVGKKGYKKYGYFSGLTGTIERCDSITPYKIVFEGGGSVGAHLKDIVVVEDK</sequence>
<reference evidence="1 2" key="1">
    <citation type="submission" date="2024-09" db="EMBL/GenBank/DDBJ databases">
        <title>Paenibacillus zeirhizospherea sp. nov., isolated from surface of the maize (Zea mays) roots in a horticulture field, Hungary.</title>
        <authorList>
            <person name="Marton D."/>
            <person name="Farkas M."/>
            <person name="Bedics A."/>
            <person name="Toth E."/>
            <person name="Tancsics A."/>
            <person name="Boka K."/>
            <person name="Marati G."/>
            <person name="Kriszt B."/>
            <person name="Cserhati M."/>
        </authorList>
    </citation>
    <scope>NUCLEOTIDE SEQUENCE [LARGE SCALE GENOMIC DNA]</scope>
    <source>
        <strain evidence="1 2">JCM 18446</strain>
    </source>
</reference>